<dbReference type="HOGENOM" id="CLU_1595835_0_0_1"/>
<feature type="transmembrane region" description="Helical" evidence="1">
    <location>
        <begin position="144"/>
        <end position="166"/>
    </location>
</feature>
<feature type="transmembrane region" description="Helical" evidence="1">
    <location>
        <begin position="118"/>
        <end position="138"/>
    </location>
</feature>
<gene>
    <name evidence="2" type="ORF">VICG_00288</name>
</gene>
<organism evidence="2 3">
    <name type="scientific">Vittaforma corneae (strain ATCC 50505)</name>
    <name type="common">Microsporidian parasite</name>
    <name type="synonym">Nosema corneum</name>
    <dbReference type="NCBI Taxonomy" id="993615"/>
    <lineage>
        <taxon>Eukaryota</taxon>
        <taxon>Fungi</taxon>
        <taxon>Fungi incertae sedis</taxon>
        <taxon>Microsporidia</taxon>
        <taxon>Nosematidae</taxon>
        <taxon>Vittaforma</taxon>
    </lineage>
</organism>
<dbReference type="Proteomes" id="UP000011082">
    <property type="component" value="Unassembled WGS sequence"/>
</dbReference>
<evidence type="ECO:0000313" key="3">
    <source>
        <dbReference type="Proteomes" id="UP000011082"/>
    </source>
</evidence>
<feature type="transmembrane region" description="Helical" evidence="1">
    <location>
        <begin position="41"/>
        <end position="60"/>
    </location>
</feature>
<feature type="transmembrane region" description="Helical" evidence="1">
    <location>
        <begin position="67"/>
        <end position="87"/>
    </location>
</feature>
<proteinExistence type="predicted"/>
<feature type="transmembrane region" description="Helical" evidence="1">
    <location>
        <begin position="12"/>
        <end position="35"/>
    </location>
</feature>
<reference evidence="3" key="1">
    <citation type="submission" date="2011-05" db="EMBL/GenBank/DDBJ databases">
        <title>The genome sequence of Vittaforma corneae strain ATCC 50505.</title>
        <authorList>
            <consortium name="The Broad Institute Genome Sequencing Platform"/>
            <person name="Cuomo C."/>
            <person name="Didier E."/>
            <person name="Bowers L."/>
            <person name="Young S.K."/>
            <person name="Zeng Q."/>
            <person name="Gargeya S."/>
            <person name="Fitzgerald M."/>
            <person name="Haas B."/>
            <person name="Abouelleil A."/>
            <person name="Alvarado L."/>
            <person name="Arachchi H.M."/>
            <person name="Berlin A."/>
            <person name="Chapman S.B."/>
            <person name="Gearin G."/>
            <person name="Goldberg J."/>
            <person name="Griggs A."/>
            <person name="Gujja S."/>
            <person name="Hansen M."/>
            <person name="Heiman D."/>
            <person name="Howarth C."/>
            <person name="Larimer J."/>
            <person name="Lui A."/>
            <person name="MacDonald P.J.P."/>
            <person name="McCowen C."/>
            <person name="Montmayeur A."/>
            <person name="Murphy C."/>
            <person name="Neiman D."/>
            <person name="Pearson M."/>
            <person name="Priest M."/>
            <person name="Roberts A."/>
            <person name="Saif S."/>
            <person name="Shea T."/>
            <person name="Sisk P."/>
            <person name="Stolte C."/>
            <person name="Sykes S."/>
            <person name="Wortman J."/>
            <person name="Nusbaum C."/>
            <person name="Birren B."/>
        </authorList>
    </citation>
    <scope>NUCLEOTIDE SEQUENCE [LARGE SCALE GENOMIC DNA]</scope>
    <source>
        <strain evidence="3">ATCC 50505</strain>
    </source>
</reference>
<dbReference type="InParanoid" id="L2GNX3"/>
<evidence type="ECO:0000256" key="1">
    <source>
        <dbReference type="SAM" id="Phobius"/>
    </source>
</evidence>
<keyword evidence="3" id="KW-1185">Reference proteome</keyword>
<dbReference type="VEuPathDB" id="MicrosporidiaDB:VICG_00288"/>
<keyword evidence="1" id="KW-0472">Membrane</keyword>
<dbReference type="GeneID" id="19881006"/>
<dbReference type="EMBL" id="JH370131">
    <property type="protein sequence ID" value="ELA42536.1"/>
    <property type="molecule type" value="Genomic_DNA"/>
</dbReference>
<keyword evidence="1" id="KW-1133">Transmembrane helix</keyword>
<keyword evidence="1" id="KW-0812">Transmembrane</keyword>
<evidence type="ECO:0000313" key="2">
    <source>
        <dbReference type="EMBL" id="ELA42536.1"/>
    </source>
</evidence>
<protein>
    <submittedName>
        <fullName evidence="2">Uncharacterized protein</fullName>
    </submittedName>
</protein>
<feature type="transmembrane region" description="Helical" evidence="1">
    <location>
        <begin position="93"/>
        <end position="111"/>
    </location>
</feature>
<sequence>MHLISSTNYFPYLFFLLLLSLYHSCHLIITSLLSFTLLPYYYSYCFLTLSLFILPCYHSYYLPYYHFLTLFYSLTLSLLISLSYPLIPYPYHYSHYLIITLLSLTPYLYLFPPLTISYTYLLFLFNLLPYHLFLLLSSPYTHPLLITTLFLPDLASVFPFSLSLLIT</sequence>
<accession>L2GNX3</accession>
<name>L2GNX3_VITCO</name>
<dbReference type="RefSeq" id="XP_007603741.1">
    <property type="nucleotide sequence ID" value="XM_007603679.1"/>
</dbReference>
<dbReference type="AlphaFoldDB" id="L2GNX3"/>